<gene>
    <name evidence="3" type="ORF">EDB81DRAFT_666452</name>
</gene>
<dbReference type="SUPFAM" id="SSF54593">
    <property type="entry name" value="Glyoxalase/Bleomycin resistance protein/Dihydroxybiphenyl dioxygenase"/>
    <property type="match status" value="1"/>
</dbReference>
<dbReference type="InterPro" id="IPR037523">
    <property type="entry name" value="VOC_core"/>
</dbReference>
<dbReference type="AlphaFoldDB" id="A0A9P9IJN2"/>
<comment type="caution">
    <text evidence="3">The sequence shown here is derived from an EMBL/GenBank/DDBJ whole genome shotgun (WGS) entry which is preliminary data.</text>
</comment>
<keyword evidence="4" id="KW-1185">Reference proteome</keyword>
<organism evidence="3 4">
    <name type="scientific">Dactylonectria macrodidyma</name>
    <dbReference type="NCBI Taxonomy" id="307937"/>
    <lineage>
        <taxon>Eukaryota</taxon>
        <taxon>Fungi</taxon>
        <taxon>Dikarya</taxon>
        <taxon>Ascomycota</taxon>
        <taxon>Pezizomycotina</taxon>
        <taxon>Sordariomycetes</taxon>
        <taxon>Hypocreomycetidae</taxon>
        <taxon>Hypocreales</taxon>
        <taxon>Nectriaceae</taxon>
        <taxon>Dactylonectria</taxon>
    </lineage>
</organism>
<evidence type="ECO:0000256" key="1">
    <source>
        <dbReference type="ARBA" id="ARBA00022723"/>
    </source>
</evidence>
<evidence type="ECO:0000259" key="2">
    <source>
        <dbReference type="PROSITE" id="PS51819"/>
    </source>
</evidence>
<dbReference type="Proteomes" id="UP000738349">
    <property type="component" value="Unassembled WGS sequence"/>
</dbReference>
<name>A0A9P9IJN2_9HYPO</name>
<dbReference type="PANTHER" id="PTHR43048:SF3">
    <property type="entry name" value="METHYLMALONYL-COA EPIMERASE, MITOCHONDRIAL"/>
    <property type="match status" value="1"/>
</dbReference>
<dbReference type="InterPro" id="IPR029068">
    <property type="entry name" value="Glyas_Bleomycin-R_OHBP_Dase"/>
</dbReference>
<dbReference type="GO" id="GO:0005739">
    <property type="term" value="C:mitochondrion"/>
    <property type="evidence" value="ECO:0007669"/>
    <property type="project" value="TreeGrafter"/>
</dbReference>
<dbReference type="GO" id="GO:0046491">
    <property type="term" value="P:L-methylmalonyl-CoA metabolic process"/>
    <property type="evidence" value="ECO:0007669"/>
    <property type="project" value="TreeGrafter"/>
</dbReference>
<dbReference type="PROSITE" id="PS51819">
    <property type="entry name" value="VOC"/>
    <property type="match status" value="1"/>
</dbReference>
<proteinExistence type="predicted"/>
<protein>
    <submittedName>
        <fullName evidence="3">2,3-dihydroxybiphenyl-1,2-dioxygenase or glyoxalase/bleomycin resistance protein-like protein</fullName>
    </submittedName>
</protein>
<sequence length="350" mass="39556">MDSTAQPKIQLDRLLYTHYQHQNLEQANKFFIDFGFIPIQQDDNLIFYRGFGENPFIYVAERSPDKAKHFVGGGWLVSSSKDLEVASRLPGSSRVQDSTAPGGGKFLDIKDPNGLNIRLLYGVALRAKDEQRNEEPKPVVINSWNDKPRKGEFQRFDKGPSRVHKLGHYGLVVDKSKFDTTVAWYLSTFNLAETDSLFDKESGKDMMTFMHIDKGKEFTDHHSFFIQSPPEPVKQSRPHHCSFEVDNMDSQTMGHYHLQGNGWTNCWGIGRHLLGSQIFDYWFDPSGNIVEHYSDGDLVNSETTIAKEPAAPDTMAVWGPNVTLAFLTTRIEDIKKGAAGSAVEHDDVAR</sequence>
<dbReference type="OrthoDB" id="3360610at2759"/>
<evidence type="ECO:0000313" key="4">
    <source>
        <dbReference type="Proteomes" id="UP000738349"/>
    </source>
</evidence>
<reference evidence="3" key="1">
    <citation type="journal article" date="2021" name="Nat. Commun.">
        <title>Genetic determinants of endophytism in the Arabidopsis root mycobiome.</title>
        <authorList>
            <person name="Mesny F."/>
            <person name="Miyauchi S."/>
            <person name="Thiergart T."/>
            <person name="Pickel B."/>
            <person name="Atanasova L."/>
            <person name="Karlsson M."/>
            <person name="Huettel B."/>
            <person name="Barry K.W."/>
            <person name="Haridas S."/>
            <person name="Chen C."/>
            <person name="Bauer D."/>
            <person name="Andreopoulos W."/>
            <person name="Pangilinan J."/>
            <person name="LaButti K."/>
            <person name="Riley R."/>
            <person name="Lipzen A."/>
            <person name="Clum A."/>
            <person name="Drula E."/>
            <person name="Henrissat B."/>
            <person name="Kohler A."/>
            <person name="Grigoriev I.V."/>
            <person name="Martin F.M."/>
            <person name="Hacquard S."/>
        </authorList>
    </citation>
    <scope>NUCLEOTIDE SEQUENCE</scope>
    <source>
        <strain evidence="3">MPI-CAGE-AT-0147</strain>
    </source>
</reference>
<dbReference type="GO" id="GO:0004493">
    <property type="term" value="F:methylmalonyl-CoA epimerase activity"/>
    <property type="evidence" value="ECO:0007669"/>
    <property type="project" value="TreeGrafter"/>
</dbReference>
<dbReference type="EMBL" id="JAGMUV010000024">
    <property type="protein sequence ID" value="KAH7121715.1"/>
    <property type="molecule type" value="Genomic_DNA"/>
</dbReference>
<keyword evidence="1" id="KW-0479">Metal-binding</keyword>
<dbReference type="PANTHER" id="PTHR43048">
    <property type="entry name" value="METHYLMALONYL-COA EPIMERASE"/>
    <property type="match status" value="1"/>
</dbReference>
<dbReference type="InterPro" id="IPR051785">
    <property type="entry name" value="MMCE/EMCE_epimerase"/>
</dbReference>
<feature type="domain" description="VOC" evidence="2">
    <location>
        <begin position="165"/>
        <end position="295"/>
    </location>
</feature>
<evidence type="ECO:0000313" key="3">
    <source>
        <dbReference type="EMBL" id="KAH7121715.1"/>
    </source>
</evidence>
<accession>A0A9P9IJN2</accession>
<dbReference type="Pfam" id="PF00903">
    <property type="entry name" value="Glyoxalase"/>
    <property type="match status" value="1"/>
</dbReference>
<dbReference type="InterPro" id="IPR004360">
    <property type="entry name" value="Glyas_Fos-R_dOase_dom"/>
</dbReference>
<dbReference type="GO" id="GO:0046872">
    <property type="term" value="F:metal ion binding"/>
    <property type="evidence" value="ECO:0007669"/>
    <property type="project" value="UniProtKB-KW"/>
</dbReference>
<dbReference type="Gene3D" id="3.10.180.10">
    <property type="entry name" value="2,3-Dihydroxybiphenyl 1,2-Dioxygenase, domain 1"/>
    <property type="match status" value="2"/>
</dbReference>